<dbReference type="InterPro" id="IPR047995">
    <property type="entry name" value="Choice_anch_K"/>
</dbReference>
<organism evidence="1 2">
    <name type="scientific">Streptomyces cinereospinus</name>
    <dbReference type="NCBI Taxonomy" id="285561"/>
    <lineage>
        <taxon>Bacteria</taxon>
        <taxon>Bacillati</taxon>
        <taxon>Actinomycetota</taxon>
        <taxon>Actinomycetes</taxon>
        <taxon>Kitasatosporales</taxon>
        <taxon>Streptomycetaceae</taxon>
        <taxon>Streptomyces</taxon>
    </lineage>
</organism>
<evidence type="ECO:0000313" key="1">
    <source>
        <dbReference type="EMBL" id="MFB9465559.1"/>
    </source>
</evidence>
<dbReference type="RefSeq" id="WP_381348386.1">
    <property type="nucleotide sequence ID" value="NZ_JBHMCY010000048.1"/>
</dbReference>
<gene>
    <name evidence="1" type="ORF">ACFF45_23335</name>
</gene>
<evidence type="ECO:0000313" key="2">
    <source>
        <dbReference type="Proteomes" id="UP001589709"/>
    </source>
</evidence>
<proteinExistence type="predicted"/>
<name>A0ABV5N5J8_9ACTN</name>
<dbReference type="NCBIfam" id="NF038131">
    <property type="entry name" value="choice_anch_K"/>
    <property type="match status" value="1"/>
</dbReference>
<accession>A0ABV5N5J8</accession>
<protein>
    <submittedName>
        <fullName evidence="1">Choice-of-anchor K domain-containing protein</fullName>
    </submittedName>
</protein>
<dbReference type="Proteomes" id="UP001589709">
    <property type="component" value="Unassembled WGS sequence"/>
</dbReference>
<keyword evidence="2" id="KW-1185">Reference proteome</keyword>
<comment type="caution">
    <text evidence="1">The sequence shown here is derived from an EMBL/GenBank/DDBJ whole genome shotgun (WGS) entry which is preliminary data.</text>
</comment>
<sequence>MPEINISGVWQNVKGPSDLSSFRGLGTGRITWGQPAETETSSYEFEGGTNNVDVDGAAWVLGTFTHSNYPILTPFERFTVDLYITASVANGPTRDLTITFDHYESPNRGPEAAQADEVTVHPLSAEDKWRALRFVKIGGVESDMIFEGFYSHDTQVLNQKYRSPEGKSNMADLHVRLARYNGPR</sequence>
<reference evidence="1 2" key="1">
    <citation type="submission" date="2024-09" db="EMBL/GenBank/DDBJ databases">
        <authorList>
            <person name="Sun Q."/>
            <person name="Mori K."/>
        </authorList>
    </citation>
    <scope>NUCLEOTIDE SEQUENCE [LARGE SCALE GENOMIC DNA]</scope>
    <source>
        <strain evidence="1 2">JCM 6917</strain>
    </source>
</reference>
<dbReference type="EMBL" id="JBHMCY010000048">
    <property type="protein sequence ID" value="MFB9465559.1"/>
    <property type="molecule type" value="Genomic_DNA"/>
</dbReference>